<gene>
    <name evidence="2" type="ORF">NA56DRAFT_377192</name>
</gene>
<sequence length="472" mass="52729">MSTGRGRGQVEKGPASSPSASRNPAGSHRASKVAGGSHSGPVQGPLNASTTGAGRDITHQTSTDTQKNPITVTLNNYQGYPRPHAPPTRSQNGSETTAIQSPIGIHSSDLARVSSGETDTTVDLIAADLNHLQEFERLKNEVKYLRDFKDEFAAHKEETERLKKQLAIEKREIARLRTENLQLKHLLEDEQRKVQEKDKELIRLERVVKDFESLDQKASDLHVAAARIRQNYAEETHIKDDRIKKLEERCQILEENNKRYRVITERLQEKSKEAEDHIRYASLQKSIAELEAKVLSLKKRRKLVGEQLSKAEGDWDSLQSGSGGGLSKTKSKTAKDAEARVDRLTEELSTIRADLKTTEPLLAKLSEEFEGMPNPADRPGNYSRNPSSGSYESQYTLPELVADISSRASGSPPQSDMLDTMETFTMDRDIHLGQPNPNGDRPWAKTVELSGNLSPREESFPQLTVRHKRGRC</sequence>
<dbReference type="AlphaFoldDB" id="A0A2J6PKL4"/>
<name>A0A2J6PKL4_9HELO</name>
<feature type="compositionally biased region" description="Low complexity" evidence="1">
    <location>
        <begin position="14"/>
        <end position="27"/>
    </location>
</feature>
<keyword evidence="3" id="KW-1185">Reference proteome</keyword>
<feature type="compositionally biased region" description="Polar residues" evidence="1">
    <location>
        <begin position="382"/>
        <end position="392"/>
    </location>
</feature>
<reference evidence="2 3" key="1">
    <citation type="submission" date="2016-05" db="EMBL/GenBank/DDBJ databases">
        <title>A degradative enzymes factory behind the ericoid mycorrhizal symbiosis.</title>
        <authorList>
            <consortium name="DOE Joint Genome Institute"/>
            <person name="Martino E."/>
            <person name="Morin E."/>
            <person name="Grelet G."/>
            <person name="Kuo A."/>
            <person name="Kohler A."/>
            <person name="Daghino S."/>
            <person name="Barry K."/>
            <person name="Choi C."/>
            <person name="Cichocki N."/>
            <person name="Clum A."/>
            <person name="Copeland A."/>
            <person name="Hainaut M."/>
            <person name="Haridas S."/>
            <person name="Labutti K."/>
            <person name="Lindquist E."/>
            <person name="Lipzen A."/>
            <person name="Khouja H.-R."/>
            <person name="Murat C."/>
            <person name="Ohm R."/>
            <person name="Olson A."/>
            <person name="Spatafora J."/>
            <person name="Veneault-Fourrey C."/>
            <person name="Henrissat B."/>
            <person name="Grigoriev I."/>
            <person name="Martin F."/>
            <person name="Perotto S."/>
        </authorList>
    </citation>
    <scope>NUCLEOTIDE SEQUENCE [LARGE SCALE GENOMIC DNA]</scope>
    <source>
        <strain evidence="2 3">UAMH 7357</strain>
    </source>
</reference>
<feature type="compositionally biased region" description="Polar residues" evidence="1">
    <location>
        <begin position="59"/>
        <end position="78"/>
    </location>
</feature>
<dbReference type="OrthoDB" id="3547401at2759"/>
<feature type="region of interest" description="Disordered" evidence="1">
    <location>
        <begin position="313"/>
        <end position="340"/>
    </location>
</feature>
<organism evidence="2 3">
    <name type="scientific">Hyaloscypha hepaticicola</name>
    <dbReference type="NCBI Taxonomy" id="2082293"/>
    <lineage>
        <taxon>Eukaryota</taxon>
        <taxon>Fungi</taxon>
        <taxon>Dikarya</taxon>
        <taxon>Ascomycota</taxon>
        <taxon>Pezizomycotina</taxon>
        <taxon>Leotiomycetes</taxon>
        <taxon>Helotiales</taxon>
        <taxon>Hyaloscyphaceae</taxon>
        <taxon>Hyaloscypha</taxon>
    </lineage>
</organism>
<accession>A0A2J6PKL4</accession>
<evidence type="ECO:0000256" key="1">
    <source>
        <dbReference type="SAM" id="MobiDB-lite"/>
    </source>
</evidence>
<evidence type="ECO:0000313" key="2">
    <source>
        <dbReference type="EMBL" id="PMD14406.1"/>
    </source>
</evidence>
<protein>
    <submittedName>
        <fullName evidence="2">Uncharacterized protein</fullName>
    </submittedName>
</protein>
<dbReference type="EMBL" id="KZ613522">
    <property type="protein sequence ID" value="PMD14406.1"/>
    <property type="molecule type" value="Genomic_DNA"/>
</dbReference>
<feature type="region of interest" description="Disordered" evidence="1">
    <location>
        <begin position="369"/>
        <end position="392"/>
    </location>
</feature>
<feature type="compositionally biased region" description="Polar residues" evidence="1">
    <location>
        <begin position="88"/>
        <end position="98"/>
    </location>
</feature>
<evidence type="ECO:0000313" key="3">
    <source>
        <dbReference type="Proteomes" id="UP000235672"/>
    </source>
</evidence>
<proteinExistence type="predicted"/>
<feature type="region of interest" description="Disordered" evidence="1">
    <location>
        <begin position="1"/>
        <end position="98"/>
    </location>
</feature>
<dbReference type="Proteomes" id="UP000235672">
    <property type="component" value="Unassembled WGS sequence"/>
</dbReference>